<name>A0A835TF56_CHLIN</name>
<dbReference type="Proteomes" id="UP000650467">
    <property type="component" value="Unassembled WGS sequence"/>
</dbReference>
<evidence type="ECO:0000313" key="3">
    <source>
        <dbReference type="EMBL" id="KAG2436685.1"/>
    </source>
</evidence>
<sequence>MASGDALVWDVLEEESAELGNYAVRLFTALRRGGPSASAAALSLTRLNLEAVPLNAPVLAALVACTPQLSSLQLRGYDLRWEDGVSGRFVKLTAGGNEASTGAGGSSSSSSNPHAAVGVPALLRHAAPSLQHLQLTDYNPCQLSAPLAQCTRLESFSLDWQAPFGVSTKRARPSRPLLANLMSVLTALDSLTSLELQFPPCVHPNQLMELASAEDRHVIPAGGLQRLRRLRLVDADPPKLVLGAALSRWLGPRPSLTVLHLLSSSPGPADLRAISEIPALTDLMVYSIADSDAAAAGCDRGGAASAVPAAAPKSLQPRSLPLPPNLQRLGLWCIGAAKLSALALPPSLTQLHLHELYAKRYSPQLEEDAAQEQDQEKIRTRQMLSALELNMNWVEPASSDEAGQADWSWRRVFRALGRLRVKSAPPPPVGEAGEAAATVAAATPLQQLNISLTALTQSDVQALVEELPQLQYLELECVLSTDPEKVLLPLRGLAELRTLVLHPGMGRTWHDWYPVHRTWTLGAAGACVLWALQRLLTQCQGLTRLQLLLMDVHVDEEDDDPHAFSHQDVKWATDLQAALAAAVDSVHATTIPTLRLQEGPRQGAEIVVDVRVKDSAWKESEGQRVFGVFEIGWCAEQEEEDEEEDEEEEEDKDEEEEEEEEEEEDEDEDEDIA</sequence>
<evidence type="ECO:0000256" key="2">
    <source>
        <dbReference type="SAM" id="MobiDB-lite"/>
    </source>
</evidence>
<proteinExistence type="predicted"/>
<dbReference type="SUPFAM" id="SSF52047">
    <property type="entry name" value="RNI-like"/>
    <property type="match status" value="1"/>
</dbReference>
<feature type="compositionally biased region" description="Acidic residues" evidence="2">
    <location>
        <begin position="636"/>
        <end position="673"/>
    </location>
</feature>
<dbReference type="Gene3D" id="3.80.10.10">
    <property type="entry name" value="Ribonuclease Inhibitor"/>
    <property type="match status" value="1"/>
</dbReference>
<feature type="region of interest" description="Disordered" evidence="2">
    <location>
        <begin position="631"/>
        <end position="673"/>
    </location>
</feature>
<dbReference type="GO" id="GO:0005930">
    <property type="term" value="C:axoneme"/>
    <property type="evidence" value="ECO:0007669"/>
    <property type="project" value="UniProtKB-SubCell"/>
</dbReference>
<protein>
    <submittedName>
        <fullName evidence="3">Uncharacterized protein</fullName>
    </submittedName>
</protein>
<reference evidence="3" key="1">
    <citation type="journal article" date="2020" name="bioRxiv">
        <title>Comparative genomics of Chlamydomonas.</title>
        <authorList>
            <person name="Craig R.J."/>
            <person name="Hasan A.R."/>
            <person name="Ness R.W."/>
            <person name="Keightley P.D."/>
        </authorList>
    </citation>
    <scope>NUCLEOTIDE SEQUENCE</scope>
    <source>
        <strain evidence="3">SAG 7.73</strain>
    </source>
</reference>
<dbReference type="EMBL" id="JAEHOC010000012">
    <property type="protein sequence ID" value="KAG2436685.1"/>
    <property type="molecule type" value="Genomic_DNA"/>
</dbReference>
<accession>A0A835TF56</accession>
<comment type="subcellular location">
    <subcellularLocation>
        <location evidence="1">Cytoplasm</location>
        <location evidence="1">Cytoskeleton</location>
        <location evidence="1">Cilium axoneme</location>
    </subcellularLocation>
</comment>
<gene>
    <name evidence="3" type="ORF">HXX76_006213</name>
</gene>
<dbReference type="AlphaFoldDB" id="A0A835TF56"/>
<evidence type="ECO:0000256" key="1">
    <source>
        <dbReference type="ARBA" id="ARBA00004430"/>
    </source>
</evidence>
<dbReference type="OrthoDB" id="558162at2759"/>
<dbReference type="InterPro" id="IPR032675">
    <property type="entry name" value="LRR_dom_sf"/>
</dbReference>
<organism evidence="3 4">
    <name type="scientific">Chlamydomonas incerta</name>
    <dbReference type="NCBI Taxonomy" id="51695"/>
    <lineage>
        <taxon>Eukaryota</taxon>
        <taxon>Viridiplantae</taxon>
        <taxon>Chlorophyta</taxon>
        <taxon>core chlorophytes</taxon>
        <taxon>Chlorophyceae</taxon>
        <taxon>CS clade</taxon>
        <taxon>Chlamydomonadales</taxon>
        <taxon>Chlamydomonadaceae</taxon>
        <taxon>Chlamydomonas</taxon>
    </lineage>
</organism>
<comment type="caution">
    <text evidence="3">The sequence shown here is derived from an EMBL/GenBank/DDBJ whole genome shotgun (WGS) entry which is preliminary data.</text>
</comment>
<keyword evidence="4" id="KW-1185">Reference proteome</keyword>
<evidence type="ECO:0000313" key="4">
    <source>
        <dbReference type="Proteomes" id="UP000650467"/>
    </source>
</evidence>